<sequence>MFSCKICHFLCRWLNFIYKWGVMNQCISRYLHKHIKGRFQSGNVIEMNNSQPVVHLANRKKEVVRHS</sequence>
<dbReference type="AlphaFoldDB" id="A0A5J4RQR9"/>
<dbReference type="EMBL" id="SNRY01000909">
    <property type="protein sequence ID" value="KAA6335291.1"/>
    <property type="molecule type" value="Genomic_DNA"/>
</dbReference>
<evidence type="ECO:0000313" key="1">
    <source>
        <dbReference type="EMBL" id="KAA6335291.1"/>
    </source>
</evidence>
<organism evidence="1">
    <name type="scientific">termite gut metagenome</name>
    <dbReference type="NCBI Taxonomy" id="433724"/>
    <lineage>
        <taxon>unclassified sequences</taxon>
        <taxon>metagenomes</taxon>
        <taxon>organismal metagenomes</taxon>
    </lineage>
</organism>
<accession>A0A5J4RQR9</accession>
<name>A0A5J4RQR9_9ZZZZ</name>
<proteinExistence type="predicted"/>
<reference evidence="1" key="1">
    <citation type="submission" date="2019-03" db="EMBL/GenBank/DDBJ databases">
        <title>Single cell metagenomics reveals metabolic interactions within the superorganism composed of flagellate Streblomastix strix and complex community of Bacteroidetes bacteria on its surface.</title>
        <authorList>
            <person name="Treitli S.C."/>
            <person name="Kolisko M."/>
            <person name="Husnik F."/>
            <person name="Keeling P."/>
            <person name="Hampl V."/>
        </authorList>
    </citation>
    <scope>NUCLEOTIDE SEQUENCE</scope>
    <source>
        <strain evidence="1">STM</strain>
    </source>
</reference>
<comment type="caution">
    <text evidence="1">The sequence shown here is derived from an EMBL/GenBank/DDBJ whole genome shotgun (WGS) entry which is preliminary data.</text>
</comment>
<protein>
    <submittedName>
        <fullName evidence="1">Uncharacterized protein</fullName>
    </submittedName>
</protein>
<gene>
    <name evidence="1" type="ORF">EZS27_016468</name>
</gene>